<dbReference type="AlphaFoldDB" id="A0A382UTN2"/>
<dbReference type="PANTHER" id="PTHR46098:SF1">
    <property type="entry name" value="TRNA (CYTOSINE(38)-C(5))-METHYLTRANSFERASE"/>
    <property type="match status" value="1"/>
</dbReference>
<dbReference type="Pfam" id="PF00145">
    <property type="entry name" value="DNA_methylase"/>
    <property type="match status" value="1"/>
</dbReference>
<evidence type="ECO:0008006" key="5">
    <source>
        <dbReference type="Google" id="ProtNLM"/>
    </source>
</evidence>
<dbReference type="SUPFAM" id="SSF53335">
    <property type="entry name" value="S-adenosyl-L-methionine-dependent methyltransferases"/>
    <property type="match status" value="1"/>
</dbReference>
<dbReference type="InterPro" id="IPR001525">
    <property type="entry name" value="C5_MeTfrase"/>
</dbReference>
<keyword evidence="3" id="KW-0949">S-adenosyl-L-methionine</keyword>
<dbReference type="GO" id="GO:0008168">
    <property type="term" value="F:methyltransferase activity"/>
    <property type="evidence" value="ECO:0007669"/>
    <property type="project" value="UniProtKB-KW"/>
</dbReference>
<dbReference type="PROSITE" id="PS00094">
    <property type="entry name" value="C5_MTASE_1"/>
    <property type="match status" value="1"/>
</dbReference>
<dbReference type="EMBL" id="UINC01146714">
    <property type="protein sequence ID" value="SVD37604.1"/>
    <property type="molecule type" value="Genomic_DNA"/>
</dbReference>
<dbReference type="InterPro" id="IPR050750">
    <property type="entry name" value="C5-MTase"/>
</dbReference>
<dbReference type="InterPro" id="IPR018117">
    <property type="entry name" value="C5_DNA_meth_AS"/>
</dbReference>
<sequence>MRCFSLFSGIGGFDLAFQRHGHEIVGGCEIDEYARTIYARHFPGIKIWRNATEIDPKEIPDHDVFCAGFPCQAFSVAGKRVGFGEQRGTLFFEIARIARQKRPKFLLLENVLGLLNHDNGRTLAHIIATLDEMGYDAEWQVINSKYFVPQNRERIFIIGHLRTERGPQIFPLGNFNKETTKNKPRINVLQDSSHDTNRVYSIDGIARTLRANSGGMGSKTGLYAFNLTKHNGSRVHFTNGIAPTLRASSGSGSRIKIVEEVKQMENKIKTLGNK</sequence>
<gene>
    <name evidence="4" type="ORF">METZ01_LOCUS390458</name>
</gene>
<dbReference type="NCBIfam" id="TIGR00675">
    <property type="entry name" value="dcm"/>
    <property type="match status" value="1"/>
</dbReference>
<dbReference type="PROSITE" id="PS51679">
    <property type="entry name" value="SAM_MT_C5"/>
    <property type="match status" value="1"/>
</dbReference>
<dbReference type="InterPro" id="IPR029063">
    <property type="entry name" value="SAM-dependent_MTases_sf"/>
</dbReference>
<protein>
    <recommendedName>
        <fullName evidence="5">DNA (cytosine-5-)-methyltransferase</fullName>
    </recommendedName>
</protein>
<evidence type="ECO:0000256" key="1">
    <source>
        <dbReference type="ARBA" id="ARBA00022603"/>
    </source>
</evidence>
<accession>A0A382UTN2</accession>
<dbReference type="Gene3D" id="3.40.50.150">
    <property type="entry name" value="Vaccinia Virus protein VP39"/>
    <property type="match status" value="1"/>
</dbReference>
<dbReference type="GO" id="GO:0032259">
    <property type="term" value="P:methylation"/>
    <property type="evidence" value="ECO:0007669"/>
    <property type="project" value="UniProtKB-KW"/>
</dbReference>
<proteinExistence type="predicted"/>
<organism evidence="4">
    <name type="scientific">marine metagenome</name>
    <dbReference type="NCBI Taxonomy" id="408172"/>
    <lineage>
        <taxon>unclassified sequences</taxon>
        <taxon>metagenomes</taxon>
        <taxon>ecological metagenomes</taxon>
    </lineage>
</organism>
<evidence type="ECO:0000313" key="4">
    <source>
        <dbReference type="EMBL" id="SVD37604.1"/>
    </source>
</evidence>
<evidence type="ECO:0000256" key="2">
    <source>
        <dbReference type="ARBA" id="ARBA00022679"/>
    </source>
</evidence>
<name>A0A382UTN2_9ZZZZ</name>
<dbReference type="PANTHER" id="PTHR46098">
    <property type="entry name" value="TRNA (CYTOSINE(38)-C(5))-METHYLTRANSFERASE"/>
    <property type="match status" value="1"/>
</dbReference>
<reference evidence="4" key="1">
    <citation type="submission" date="2018-05" db="EMBL/GenBank/DDBJ databases">
        <authorList>
            <person name="Lanie J.A."/>
            <person name="Ng W.-L."/>
            <person name="Kazmierczak K.M."/>
            <person name="Andrzejewski T.M."/>
            <person name="Davidsen T.M."/>
            <person name="Wayne K.J."/>
            <person name="Tettelin H."/>
            <person name="Glass J.I."/>
            <person name="Rusch D."/>
            <person name="Podicherti R."/>
            <person name="Tsui H.-C.T."/>
            <person name="Winkler M.E."/>
        </authorList>
    </citation>
    <scope>NUCLEOTIDE SEQUENCE</scope>
</reference>
<dbReference type="PRINTS" id="PR00105">
    <property type="entry name" value="C5METTRFRASE"/>
</dbReference>
<feature type="non-terminal residue" evidence="4">
    <location>
        <position position="274"/>
    </location>
</feature>
<keyword evidence="2" id="KW-0808">Transferase</keyword>
<keyword evidence="1" id="KW-0489">Methyltransferase</keyword>
<evidence type="ECO:0000256" key="3">
    <source>
        <dbReference type="ARBA" id="ARBA00022691"/>
    </source>
</evidence>